<gene>
    <name evidence="1" type="ORF">DMAD_02575</name>
</gene>
<name>A0AAU9G6Y6_DROMD</name>
<dbReference type="EMBL" id="AP029267">
    <property type="protein sequence ID" value="BFG03279.1"/>
    <property type="molecule type" value="Genomic_DNA"/>
</dbReference>
<dbReference type="Proteomes" id="UP001500889">
    <property type="component" value="Chromosome E"/>
</dbReference>
<reference evidence="1 2" key="1">
    <citation type="submission" date="2024-02" db="EMBL/GenBank/DDBJ databases">
        <title>A chromosome-level genome assembly of Drosophila madeirensis, a fruit fly species endemic to Madeira island.</title>
        <authorList>
            <person name="Tomihara K."/>
            <person name="Llopart A."/>
            <person name="Yamamoto D."/>
        </authorList>
    </citation>
    <scope>NUCLEOTIDE SEQUENCE [LARGE SCALE GENOMIC DNA]</scope>
    <source>
        <strain evidence="1 2">RF1</strain>
    </source>
</reference>
<accession>A0AAU9G6Y6</accession>
<protein>
    <submittedName>
        <fullName evidence="1">Uncharacterized protein</fullName>
    </submittedName>
</protein>
<evidence type="ECO:0000313" key="1">
    <source>
        <dbReference type="EMBL" id="BFG03279.1"/>
    </source>
</evidence>
<sequence>MYVDERNCCKWTSSRQNLYT</sequence>
<proteinExistence type="predicted"/>
<dbReference type="AlphaFoldDB" id="A0AAU9G6Y6"/>
<evidence type="ECO:0000313" key="2">
    <source>
        <dbReference type="Proteomes" id="UP001500889"/>
    </source>
</evidence>
<organism evidence="1 2">
    <name type="scientific">Drosophila madeirensis</name>
    <name type="common">Fruit fly</name>
    <dbReference type="NCBI Taxonomy" id="30013"/>
    <lineage>
        <taxon>Eukaryota</taxon>
        <taxon>Metazoa</taxon>
        <taxon>Ecdysozoa</taxon>
        <taxon>Arthropoda</taxon>
        <taxon>Hexapoda</taxon>
        <taxon>Insecta</taxon>
        <taxon>Pterygota</taxon>
        <taxon>Neoptera</taxon>
        <taxon>Endopterygota</taxon>
        <taxon>Diptera</taxon>
        <taxon>Brachycera</taxon>
        <taxon>Muscomorpha</taxon>
        <taxon>Ephydroidea</taxon>
        <taxon>Drosophilidae</taxon>
        <taxon>Drosophila</taxon>
        <taxon>Sophophora</taxon>
    </lineage>
</organism>
<keyword evidence="2" id="KW-1185">Reference proteome</keyword>